<feature type="region of interest" description="Disordered" evidence="1">
    <location>
        <begin position="233"/>
        <end position="268"/>
    </location>
</feature>
<feature type="compositionally biased region" description="Basic and acidic residues" evidence="1">
    <location>
        <begin position="22"/>
        <end position="31"/>
    </location>
</feature>
<feature type="region of interest" description="Disordered" evidence="1">
    <location>
        <begin position="22"/>
        <end position="98"/>
    </location>
</feature>
<accession>A0AAW0EYC5</accession>
<comment type="caution">
    <text evidence="2">The sequence shown here is derived from an EMBL/GenBank/DDBJ whole genome shotgun (WGS) entry which is preliminary data.</text>
</comment>
<evidence type="ECO:0000313" key="3">
    <source>
        <dbReference type="Proteomes" id="UP001430356"/>
    </source>
</evidence>
<name>A0AAW0EYC5_9TRYP</name>
<feature type="compositionally biased region" description="Polar residues" evidence="1">
    <location>
        <begin position="46"/>
        <end position="60"/>
    </location>
</feature>
<evidence type="ECO:0000313" key="2">
    <source>
        <dbReference type="EMBL" id="KAK7198131.1"/>
    </source>
</evidence>
<dbReference type="AlphaFoldDB" id="A0AAW0EYC5"/>
<reference evidence="2 3" key="1">
    <citation type="journal article" date="2021" name="MBio">
        <title>A New Model Trypanosomatid, Novymonas esmeraldas: Genomic Perception of Its 'Candidatus Pandoraea novymonadis' Endosymbiont.</title>
        <authorList>
            <person name="Zakharova A."/>
            <person name="Saura A."/>
            <person name="Butenko A."/>
            <person name="Podesvova L."/>
            <person name="Warmusova S."/>
            <person name="Kostygov A.Y."/>
            <person name="Nenarokova A."/>
            <person name="Lukes J."/>
            <person name="Opperdoes F.R."/>
            <person name="Yurchenko V."/>
        </authorList>
    </citation>
    <scope>NUCLEOTIDE SEQUENCE [LARGE SCALE GENOMIC DNA]</scope>
    <source>
        <strain evidence="2 3">E262AT.01</strain>
    </source>
</reference>
<organism evidence="2 3">
    <name type="scientific">Novymonas esmeraldas</name>
    <dbReference type="NCBI Taxonomy" id="1808958"/>
    <lineage>
        <taxon>Eukaryota</taxon>
        <taxon>Discoba</taxon>
        <taxon>Euglenozoa</taxon>
        <taxon>Kinetoplastea</taxon>
        <taxon>Metakinetoplastina</taxon>
        <taxon>Trypanosomatida</taxon>
        <taxon>Trypanosomatidae</taxon>
        <taxon>Novymonas</taxon>
    </lineage>
</organism>
<dbReference type="EMBL" id="JAECZO010000133">
    <property type="protein sequence ID" value="KAK7198131.1"/>
    <property type="molecule type" value="Genomic_DNA"/>
</dbReference>
<dbReference type="Proteomes" id="UP001430356">
    <property type="component" value="Unassembled WGS sequence"/>
</dbReference>
<proteinExistence type="predicted"/>
<sequence length="610" mass="64480">MNVDAHHTVRRLYVQLLRAQHGDAGEVTRDEKEEEEPDPVPPVSCHDTTARNPLSHTVSSAHAGAADATTRGRSADSSAAVAVSSSSASPPAARLPRWSVPVGPRAVASSSPARSAPTTAGAHRWWRRWRARHSRQRCRLPAAATEDAEETASAGRVRRWKSGLARTLRERSLAVEERLRGMMATHVQRSLSAAAGSEEVLDTPPPPSVLVPLRVLSTGYAVTVQVRDTGAVDDAGRSRRARGASQTLLSPPLGDCASGAGDPEQRGDVYEESAGIPVTAVHDAAAAAATHRVSTATTLLTSPPLEAQLRGCQTHTHHDWESAGTSRNPLVSARTAALCTELHMQQTTTTTTTDAARAVASAPPSPQCTLWEHLPLSSSLHACADTSPGARERRAAPAGDHAARPAASPFGRLATMWRRRRREPLVHHTAPHAPRADAATAATWPEAAAVDPLAMTTDGDWHRLHARLRATQEACRQLGMGATATSAVDDAASPPPLSAFTPFCSPLLPDAAGARGAAEAVITVCYSAAPCSLDAVCWSTNGASPSVSLHPTWALCFVVDAAHEAWLRRTLLEAATTTDTTIQPCSTTAEGVAALRHDVSMALQSMRTYR</sequence>
<evidence type="ECO:0000256" key="1">
    <source>
        <dbReference type="SAM" id="MobiDB-lite"/>
    </source>
</evidence>
<protein>
    <submittedName>
        <fullName evidence="2">Uncharacterized protein</fullName>
    </submittedName>
</protein>
<keyword evidence="3" id="KW-1185">Reference proteome</keyword>
<feature type="compositionally biased region" description="Low complexity" evidence="1">
    <location>
        <begin position="75"/>
        <end position="92"/>
    </location>
</feature>
<gene>
    <name evidence="2" type="ORF">NESM_000769500</name>
</gene>